<dbReference type="Proteomes" id="UP000683428">
    <property type="component" value="Chromosome"/>
</dbReference>
<dbReference type="AlphaFoldDB" id="A0A975XV48"/>
<dbReference type="Pfam" id="PF13442">
    <property type="entry name" value="Cytochrome_CBB3"/>
    <property type="match status" value="1"/>
</dbReference>
<keyword evidence="1 3" id="KW-0479">Metal-binding</keyword>
<evidence type="ECO:0000259" key="4">
    <source>
        <dbReference type="PROSITE" id="PS51007"/>
    </source>
</evidence>
<sequence length="126" mass="13294">MGASGLCFARGLGRGIRPLALVGLGLLLVTSAWAQPGEQAPLSPERIHQLVHMVRQDCGSCHGLTLKGGIGPALTAEALKNRSVEELRATILWGRPSTPMPPFHGIVTDAEATWIAGQLLSGFPHE</sequence>
<feature type="domain" description="Cytochrome c" evidence="4">
    <location>
        <begin position="32"/>
        <end position="123"/>
    </location>
</feature>
<dbReference type="PROSITE" id="PS51007">
    <property type="entry name" value="CYTC"/>
    <property type="match status" value="1"/>
</dbReference>
<evidence type="ECO:0000256" key="3">
    <source>
        <dbReference type="PROSITE-ProRule" id="PRU00433"/>
    </source>
</evidence>
<keyword evidence="6" id="KW-1185">Reference proteome</keyword>
<dbReference type="EMBL" id="CP064782">
    <property type="protein sequence ID" value="QWT49444.1"/>
    <property type="molecule type" value="Genomic_DNA"/>
</dbReference>
<keyword evidence="3" id="KW-0349">Heme</keyword>
<name>A0A975XV48_9RHOO</name>
<gene>
    <name evidence="5" type="ORF">Azoinq_02165</name>
</gene>
<evidence type="ECO:0000256" key="2">
    <source>
        <dbReference type="ARBA" id="ARBA00023004"/>
    </source>
</evidence>
<organism evidence="5 6">
    <name type="scientific">Azospira inquinata</name>
    <dbReference type="NCBI Taxonomy" id="2785627"/>
    <lineage>
        <taxon>Bacteria</taxon>
        <taxon>Pseudomonadati</taxon>
        <taxon>Pseudomonadota</taxon>
        <taxon>Betaproteobacteria</taxon>
        <taxon>Rhodocyclales</taxon>
        <taxon>Rhodocyclaceae</taxon>
        <taxon>Azospira</taxon>
    </lineage>
</organism>
<evidence type="ECO:0000256" key="1">
    <source>
        <dbReference type="ARBA" id="ARBA00022723"/>
    </source>
</evidence>
<proteinExistence type="predicted"/>
<evidence type="ECO:0000313" key="6">
    <source>
        <dbReference type="Proteomes" id="UP000683428"/>
    </source>
</evidence>
<dbReference type="GO" id="GO:0020037">
    <property type="term" value="F:heme binding"/>
    <property type="evidence" value="ECO:0007669"/>
    <property type="project" value="InterPro"/>
</dbReference>
<protein>
    <submittedName>
        <fullName evidence="5">Cytochrome c</fullName>
    </submittedName>
</protein>
<accession>A0A975XV48</accession>
<dbReference type="RefSeq" id="WP_216127013.1">
    <property type="nucleotide sequence ID" value="NZ_CP064782.1"/>
</dbReference>
<dbReference type="GO" id="GO:0046872">
    <property type="term" value="F:metal ion binding"/>
    <property type="evidence" value="ECO:0007669"/>
    <property type="project" value="UniProtKB-KW"/>
</dbReference>
<reference evidence="5" key="1">
    <citation type="submission" date="2020-11" db="EMBL/GenBank/DDBJ databases">
        <title>Azospira inquinata sp. nov.</title>
        <authorList>
            <person name="Moe W.M."/>
            <person name="Mikes M.C."/>
        </authorList>
    </citation>
    <scope>NUCLEOTIDE SEQUENCE</scope>
    <source>
        <strain evidence="5">Azo-3</strain>
    </source>
</reference>
<evidence type="ECO:0000313" key="5">
    <source>
        <dbReference type="EMBL" id="QWT49444.1"/>
    </source>
</evidence>
<dbReference type="GO" id="GO:0009055">
    <property type="term" value="F:electron transfer activity"/>
    <property type="evidence" value="ECO:0007669"/>
    <property type="project" value="InterPro"/>
</dbReference>
<keyword evidence="2 3" id="KW-0408">Iron</keyword>
<dbReference type="InterPro" id="IPR009056">
    <property type="entry name" value="Cyt_c-like_dom"/>
</dbReference>
<dbReference type="KEGG" id="aiq:Azoinq_02165"/>